<accession>A0A6J5NHU8</accession>
<evidence type="ECO:0000256" key="1">
    <source>
        <dbReference type="SAM" id="MobiDB-lite"/>
    </source>
</evidence>
<evidence type="ECO:0000313" key="2">
    <source>
        <dbReference type="EMBL" id="CAB4158377.1"/>
    </source>
</evidence>
<proteinExistence type="predicted"/>
<name>A0A6J5NHU8_9CAUD</name>
<protein>
    <submittedName>
        <fullName evidence="2">Uncharacterized protein</fullName>
    </submittedName>
</protein>
<dbReference type="EMBL" id="LR796682">
    <property type="protein sequence ID" value="CAB4158377.1"/>
    <property type="molecule type" value="Genomic_DNA"/>
</dbReference>
<reference evidence="2" key="1">
    <citation type="submission" date="2020-04" db="EMBL/GenBank/DDBJ databases">
        <authorList>
            <person name="Chiriac C."/>
            <person name="Salcher M."/>
            <person name="Ghai R."/>
            <person name="Kavagutti S V."/>
        </authorList>
    </citation>
    <scope>NUCLEOTIDE SEQUENCE</scope>
</reference>
<feature type="region of interest" description="Disordered" evidence="1">
    <location>
        <begin position="129"/>
        <end position="152"/>
    </location>
</feature>
<organism evidence="2">
    <name type="scientific">uncultured Caudovirales phage</name>
    <dbReference type="NCBI Taxonomy" id="2100421"/>
    <lineage>
        <taxon>Viruses</taxon>
        <taxon>Duplodnaviria</taxon>
        <taxon>Heunggongvirae</taxon>
        <taxon>Uroviricota</taxon>
        <taxon>Caudoviricetes</taxon>
        <taxon>Peduoviridae</taxon>
        <taxon>Maltschvirus</taxon>
        <taxon>Maltschvirus maltsch</taxon>
    </lineage>
</organism>
<sequence length="152" mass="17047">MSQLAPHLPGSASSPLDHLTRRALSLYGDFAIGTYDGDLQNVFIDFANRVLDDVNMHPYWQRDPVAYYVSATDARPPVPDTVMIDGLLAQYAIQQGAREKLQIYLPKFSQTLNRDLWRLLNGNQPIRMRPMDGGADRRIPGGRTNPINGLPE</sequence>
<gene>
    <name evidence="2" type="ORF">UFOVP706_6</name>
</gene>